<evidence type="ECO:0000256" key="4">
    <source>
        <dbReference type="ARBA" id="ARBA00023136"/>
    </source>
</evidence>
<dbReference type="InterPro" id="IPR047817">
    <property type="entry name" value="ABC2_TM_bact-type"/>
</dbReference>
<keyword evidence="4 5" id="KW-0472">Membrane</keyword>
<dbReference type="PIRSF" id="PIRSF006648">
    <property type="entry name" value="DrrB"/>
    <property type="match status" value="1"/>
</dbReference>
<dbReference type="InterPro" id="IPR013525">
    <property type="entry name" value="ABC2_TM"/>
</dbReference>
<reference evidence="7 8" key="1">
    <citation type="journal article" date="2019" name="ISME J.">
        <title>Insights into ecological role of a new deltaproteobacterial order Candidatus Acidulodesulfobacterales by metagenomics and metatranscriptomics.</title>
        <authorList>
            <person name="Tan S."/>
            <person name="Liu J."/>
            <person name="Fang Y."/>
            <person name="Hedlund B.P."/>
            <person name="Lian Z.H."/>
            <person name="Huang L.Y."/>
            <person name="Li J.T."/>
            <person name="Huang L.N."/>
            <person name="Li W.J."/>
            <person name="Jiang H.C."/>
            <person name="Dong H.L."/>
            <person name="Shu W.S."/>
        </authorList>
    </citation>
    <scope>NUCLEOTIDE SEQUENCE [LARGE SCALE GENOMIC DNA]</scope>
    <source>
        <strain evidence="7">AP2</strain>
    </source>
</reference>
<evidence type="ECO:0000256" key="3">
    <source>
        <dbReference type="ARBA" id="ARBA00022989"/>
    </source>
</evidence>
<feature type="transmembrane region" description="Helical" evidence="5">
    <location>
        <begin position="37"/>
        <end position="55"/>
    </location>
</feature>
<evidence type="ECO:0000256" key="5">
    <source>
        <dbReference type="RuleBase" id="RU361157"/>
    </source>
</evidence>
<dbReference type="InterPro" id="IPR000412">
    <property type="entry name" value="ABC_2_transport"/>
</dbReference>
<protein>
    <recommendedName>
        <fullName evidence="5">Transport permease protein</fullName>
    </recommendedName>
</protein>
<organism evidence="7 8">
    <name type="scientific">Acididesulfobacter guangdongensis</name>
    <dbReference type="NCBI Taxonomy" id="2597225"/>
    <lineage>
        <taxon>Bacteria</taxon>
        <taxon>Deltaproteobacteria</taxon>
        <taxon>Candidatus Acidulodesulfobacterales</taxon>
        <taxon>Candidatus Acididesulfobacter</taxon>
    </lineage>
</organism>
<feature type="domain" description="ABC transmembrane type-2" evidence="6">
    <location>
        <begin position="35"/>
        <end position="263"/>
    </location>
</feature>
<evidence type="ECO:0000256" key="1">
    <source>
        <dbReference type="ARBA" id="ARBA00004141"/>
    </source>
</evidence>
<keyword evidence="3 5" id="KW-1133">Transmembrane helix</keyword>
<dbReference type="GO" id="GO:0043190">
    <property type="term" value="C:ATP-binding cassette (ABC) transporter complex"/>
    <property type="evidence" value="ECO:0007669"/>
    <property type="project" value="InterPro"/>
</dbReference>
<accession>A0A519BG56</accession>
<sequence>MKILKVIDEINSNISLRFYAVFYRNFRVWLKFYKPSIIGDILEPLLFLAALGLGIGKFIHNINGTPYLLYIIPGIISSSSMYAASFEGTFGSYTRMTTKGIFDAILVTPVSIEEIVAGEVLWSAVKAVMSGLAVLLIALIFFRPYISVFILLIPVVIILNGLLFASLSLFITSFAPSYDFFSYYFTVAISTMFLFSGVFYPVSALPAIIRYIVYIMPLYYTVQITRALFLGHLHLLPLLLDLLIVIIFSLIFFYLPVYFIKKRMIS</sequence>
<evidence type="ECO:0000256" key="2">
    <source>
        <dbReference type="ARBA" id="ARBA00022692"/>
    </source>
</evidence>
<feature type="transmembrane region" description="Helical" evidence="5">
    <location>
        <begin position="149"/>
        <end position="175"/>
    </location>
</feature>
<gene>
    <name evidence="7" type="ORF">EVJ46_04250</name>
</gene>
<dbReference type="Proteomes" id="UP000316562">
    <property type="component" value="Unassembled WGS sequence"/>
</dbReference>
<evidence type="ECO:0000259" key="6">
    <source>
        <dbReference type="PROSITE" id="PS51012"/>
    </source>
</evidence>
<dbReference type="InterPro" id="IPR051784">
    <property type="entry name" value="Nod_factor_ABC_transporter"/>
</dbReference>
<comment type="caution">
    <text evidence="7">The sequence shown here is derived from an EMBL/GenBank/DDBJ whole genome shotgun (WGS) entry which is preliminary data.</text>
</comment>
<dbReference type="PANTHER" id="PTHR43229:SF2">
    <property type="entry name" value="NODULATION PROTEIN J"/>
    <property type="match status" value="1"/>
</dbReference>
<keyword evidence="5" id="KW-1003">Cell membrane</keyword>
<feature type="transmembrane region" description="Helical" evidence="5">
    <location>
        <begin position="235"/>
        <end position="260"/>
    </location>
</feature>
<dbReference type="PANTHER" id="PTHR43229">
    <property type="entry name" value="NODULATION PROTEIN J"/>
    <property type="match status" value="1"/>
</dbReference>
<dbReference type="Pfam" id="PF01061">
    <property type="entry name" value="ABC2_membrane"/>
    <property type="match status" value="1"/>
</dbReference>
<evidence type="ECO:0000313" key="8">
    <source>
        <dbReference type="Proteomes" id="UP000316562"/>
    </source>
</evidence>
<feature type="transmembrane region" description="Helical" evidence="5">
    <location>
        <begin position="211"/>
        <end position="229"/>
    </location>
</feature>
<feature type="transmembrane region" description="Helical" evidence="5">
    <location>
        <begin position="120"/>
        <end position="142"/>
    </location>
</feature>
<dbReference type="AlphaFoldDB" id="A0A519BG56"/>
<dbReference type="PROSITE" id="PS51012">
    <property type="entry name" value="ABC_TM2"/>
    <property type="match status" value="1"/>
</dbReference>
<dbReference type="PRINTS" id="PR00164">
    <property type="entry name" value="ABC2TRNSPORT"/>
</dbReference>
<name>A0A519BG56_ACIG2</name>
<keyword evidence="5" id="KW-0813">Transport</keyword>
<evidence type="ECO:0000313" key="7">
    <source>
        <dbReference type="EMBL" id="RZD16253.1"/>
    </source>
</evidence>
<comment type="similarity">
    <text evidence="5">Belongs to the ABC-2 integral membrane protein family.</text>
</comment>
<feature type="transmembrane region" description="Helical" evidence="5">
    <location>
        <begin position="67"/>
        <end position="86"/>
    </location>
</feature>
<keyword evidence="2 5" id="KW-0812">Transmembrane</keyword>
<comment type="subcellular location">
    <subcellularLocation>
        <location evidence="5">Cell membrane</location>
        <topology evidence="5">Multi-pass membrane protein</topology>
    </subcellularLocation>
    <subcellularLocation>
        <location evidence="1">Membrane</location>
        <topology evidence="1">Multi-pass membrane protein</topology>
    </subcellularLocation>
</comment>
<dbReference type="EMBL" id="SGBC01000002">
    <property type="protein sequence ID" value="RZD16253.1"/>
    <property type="molecule type" value="Genomic_DNA"/>
</dbReference>
<feature type="transmembrane region" description="Helical" evidence="5">
    <location>
        <begin position="181"/>
        <end position="199"/>
    </location>
</feature>
<dbReference type="GO" id="GO:0140359">
    <property type="term" value="F:ABC-type transporter activity"/>
    <property type="evidence" value="ECO:0007669"/>
    <property type="project" value="InterPro"/>
</dbReference>
<proteinExistence type="inferred from homology"/>